<keyword evidence="2" id="KW-1185">Reference proteome</keyword>
<organism evidence="1 2">
    <name type="scientific">Trifolium medium</name>
    <dbReference type="NCBI Taxonomy" id="97028"/>
    <lineage>
        <taxon>Eukaryota</taxon>
        <taxon>Viridiplantae</taxon>
        <taxon>Streptophyta</taxon>
        <taxon>Embryophyta</taxon>
        <taxon>Tracheophyta</taxon>
        <taxon>Spermatophyta</taxon>
        <taxon>Magnoliopsida</taxon>
        <taxon>eudicotyledons</taxon>
        <taxon>Gunneridae</taxon>
        <taxon>Pentapetalae</taxon>
        <taxon>rosids</taxon>
        <taxon>fabids</taxon>
        <taxon>Fabales</taxon>
        <taxon>Fabaceae</taxon>
        <taxon>Papilionoideae</taxon>
        <taxon>50 kb inversion clade</taxon>
        <taxon>NPAAA clade</taxon>
        <taxon>Hologalegina</taxon>
        <taxon>IRL clade</taxon>
        <taxon>Trifolieae</taxon>
        <taxon>Trifolium</taxon>
    </lineage>
</organism>
<sequence>MFIHSRPSNQPRAGGPVEEEQWFPKLIEHQVGEIVATTKASE</sequence>
<comment type="caution">
    <text evidence="1">The sequence shown here is derived from an EMBL/GenBank/DDBJ whole genome shotgun (WGS) entry which is preliminary data.</text>
</comment>
<evidence type="ECO:0000313" key="1">
    <source>
        <dbReference type="EMBL" id="MCI89391.1"/>
    </source>
</evidence>
<evidence type="ECO:0000313" key="2">
    <source>
        <dbReference type="Proteomes" id="UP000265520"/>
    </source>
</evidence>
<protein>
    <submittedName>
        <fullName evidence="1">Uncharacterized protein</fullName>
    </submittedName>
</protein>
<dbReference type="EMBL" id="LXQA011218474">
    <property type="protein sequence ID" value="MCI89391.1"/>
    <property type="molecule type" value="Genomic_DNA"/>
</dbReference>
<accession>A0A392VQX7</accession>
<name>A0A392VQX7_9FABA</name>
<proteinExistence type="predicted"/>
<dbReference type="AlphaFoldDB" id="A0A392VQX7"/>
<dbReference type="Proteomes" id="UP000265520">
    <property type="component" value="Unassembled WGS sequence"/>
</dbReference>
<feature type="non-terminal residue" evidence="1">
    <location>
        <position position="42"/>
    </location>
</feature>
<reference evidence="1 2" key="1">
    <citation type="journal article" date="2018" name="Front. Plant Sci.">
        <title>Red Clover (Trifolium pratense) and Zigzag Clover (T. medium) - A Picture of Genomic Similarities and Differences.</title>
        <authorList>
            <person name="Dluhosova J."/>
            <person name="Istvanek J."/>
            <person name="Nedelnik J."/>
            <person name="Repkova J."/>
        </authorList>
    </citation>
    <scope>NUCLEOTIDE SEQUENCE [LARGE SCALE GENOMIC DNA]</scope>
    <source>
        <strain evidence="2">cv. 10/8</strain>
        <tissue evidence="1">Leaf</tissue>
    </source>
</reference>